<dbReference type="Pfam" id="PF05960">
    <property type="entry name" value="DUF885"/>
    <property type="match status" value="1"/>
</dbReference>
<protein>
    <submittedName>
        <fullName evidence="1">DUF885 family protein</fullName>
    </submittedName>
</protein>
<reference evidence="1 2" key="1">
    <citation type="submission" date="2024-05" db="EMBL/GenBank/DDBJ databases">
        <authorList>
            <person name="Duchaud E."/>
        </authorList>
    </citation>
    <scope>NUCLEOTIDE SEQUENCE [LARGE SCALE GENOMIC DNA]</scope>
    <source>
        <strain evidence="1">Ena-SAMPLE-TAB-13-05-2024-13:56:06:370-140308</strain>
    </source>
</reference>
<dbReference type="InterPro" id="IPR010281">
    <property type="entry name" value="DUF885"/>
</dbReference>
<organism evidence="1 2">
    <name type="scientific">Tenacibaculum polynesiense</name>
    <dbReference type="NCBI Taxonomy" id="3137857"/>
    <lineage>
        <taxon>Bacteria</taxon>
        <taxon>Pseudomonadati</taxon>
        <taxon>Bacteroidota</taxon>
        <taxon>Flavobacteriia</taxon>
        <taxon>Flavobacteriales</taxon>
        <taxon>Flavobacteriaceae</taxon>
        <taxon>Tenacibaculum</taxon>
    </lineage>
</organism>
<evidence type="ECO:0000313" key="1">
    <source>
        <dbReference type="EMBL" id="CAL2101417.1"/>
    </source>
</evidence>
<keyword evidence="2" id="KW-1185">Reference proteome</keyword>
<dbReference type="RefSeq" id="WP_348714270.1">
    <property type="nucleotide sequence ID" value="NZ_CAXJIO010000006.1"/>
</dbReference>
<gene>
    <name evidence="1" type="ORF">T190423A01A_150004</name>
</gene>
<comment type="caution">
    <text evidence="1">The sequence shown here is derived from an EMBL/GenBank/DDBJ whole genome shotgun (WGS) entry which is preliminary data.</text>
</comment>
<dbReference type="EMBL" id="CAXJIO010000006">
    <property type="protein sequence ID" value="CAL2101417.1"/>
    <property type="molecule type" value="Genomic_DNA"/>
</dbReference>
<evidence type="ECO:0000313" key="2">
    <source>
        <dbReference type="Proteomes" id="UP001497527"/>
    </source>
</evidence>
<accession>A0ABP1ESE1</accession>
<dbReference type="PANTHER" id="PTHR33361">
    <property type="entry name" value="GLR0591 PROTEIN"/>
    <property type="match status" value="1"/>
</dbReference>
<name>A0ABP1ESE1_9FLAO</name>
<dbReference type="Proteomes" id="UP001497527">
    <property type="component" value="Unassembled WGS sequence"/>
</dbReference>
<proteinExistence type="predicted"/>
<sequence>MNIMESLKKIFFVCTFITFTNVLAQINSVLVCKAEFKNSKLDNAHAGSGFSQSQQFNKVKTDFLKQYPLLRIPNLQINYVNTLNSIKSKDNIAIQKLFFTQLKEELKRIEESKLADNQKVDYNILSYETELNLERIELEKQWSYSSKLDDSRSIFTVQDGKQWYAYLLKRWVDKEVSPEELYKFGLTEIENVKLHMKRLQQASGLSKSDFKKYLSNNEFFFKNPDDVKAAFVTIKKKVAMKANRMFPYINDISDVRIERGTNASLSQVPAYYNNNTFYFNFFDKSFNKRKLGWLYIHEAIPGHHYQFMVNNIVKRTEIQNLFWYPGFAEGWGAYVEYLGNELGVYETIYDEYGKWEWDLIRSVRVSLDVGINYYGWSDQKALEFWKQHIKDQDDIGKREINRMKRWPAQVITYKYGASLFLEFLEKAKRDKNFNFKKFHKEILKNGDIPLSILKKTLTYKPN</sequence>
<dbReference type="PANTHER" id="PTHR33361:SF2">
    <property type="entry name" value="DUF885 DOMAIN-CONTAINING PROTEIN"/>
    <property type="match status" value="1"/>
</dbReference>